<dbReference type="EMBL" id="ASRX01000023">
    <property type="protein sequence ID" value="EYF05490.1"/>
    <property type="molecule type" value="Genomic_DNA"/>
</dbReference>
<dbReference type="eggNOG" id="COG5337">
    <property type="taxonomic scope" value="Bacteria"/>
</dbReference>
<dbReference type="PANTHER" id="PTHR40050:SF1">
    <property type="entry name" value="INNER SPORE COAT PROTEIN H"/>
    <property type="match status" value="1"/>
</dbReference>
<evidence type="ECO:0000313" key="5">
    <source>
        <dbReference type="Proteomes" id="UP000019678"/>
    </source>
</evidence>
<evidence type="ECO:0000313" key="4">
    <source>
        <dbReference type="EMBL" id="EYF05490.1"/>
    </source>
</evidence>
<dbReference type="Pfam" id="PF08757">
    <property type="entry name" value="CotH"/>
    <property type="match status" value="1"/>
</dbReference>
<keyword evidence="2" id="KW-0677">Repeat</keyword>
<dbReference type="Pfam" id="PF13948">
    <property type="entry name" value="DUF4215"/>
    <property type="match status" value="1"/>
</dbReference>
<dbReference type="RefSeq" id="WP_052375404.1">
    <property type="nucleotide sequence ID" value="NZ_ASRX01000023.1"/>
</dbReference>
<evidence type="ECO:0000256" key="2">
    <source>
        <dbReference type="ARBA" id="ARBA00022737"/>
    </source>
</evidence>
<keyword evidence="3" id="KW-1015">Disulfide bond</keyword>
<comment type="caution">
    <text evidence="4">The sequence shown here is derived from an EMBL/GenBank/DDBJ whole genome shotgun (WGS) entry which is preliminary data.</text>
</comment>
<reference evidence="4 5" key="1">
    <citation type="submission" date="2013-05" db="EMBL/GenBank/DDBJ databases">
        <title>Genome assembly of Chondromyces apiculatus DSM 436.</title>
        <authorList>
            <person name="Sharma G."/>
            <person name="Khatri I."/>
            <person name="Kaur C."/>
            <person name="Mayilraj S."/>
            <person name="Subramanian S."/>
        </authorList>
    </citation>
    <scope>NUCLEOTIDE SEQUENCE [LARGE SCALE GENOMIC DNA]</scope>
    <source>
        <strain evidence="4 5">DSM 436</strain>
    </source>
</reference>
<dbReference type="NCBIfam" id="TIGR02232">
    <property type="entry name" value="myxo_disulf_rpt"/>
    <property type="match status" value="1"/>
</dbReference>
<accession>A0A017T9K1</accession>
<keyword evidence="1" id="KW-0732">Signal</keyword>
<gene>
    <name evidence="4" type="ORF">CAP_3218</name>
</gene>
<dbReference type="STRING" id="1192034.CAP_3218"/>
<name>A0A017T9K1_9BACT</name>
<keyword evidence="5" id="KW-1185">Reference proteome</keyword>
<evidence type="ECO:0000256" key="3">
    <source>
        <dbReference type="ARBA" id="ARBA00023157"/>
    </source>
</evidence>
<organism evidence="4 5">
    <name type="scientific">Chondromyces apiculatus DSM 436</name>
    <dbReference type="NCBI Taxonomy" id="1192034"/>
    <lineage>
        <taxon>Bacteria</taxon>
        <taxon>Pseudomonadati</taxon>
        <taxon>Myxococcota</taxon>
        <taxon>Polyangia</taxon>
        <taxon>Polyangiales</taxon>
        <taxon>Polyangiaceae</taxon>
        <taxon>Chondromyces</taxon>
    </lineage>
</organism>
<proteinExistence type="predicted"/>
<dbReference type="InterPro" id="IPR014867">
    <property type="entry name" value="Spore_coat_CotH_CotH2/3/7"/>
</dbReference>
<sequence>MRRELIVFLPLLAGSQGGCVVPEEDEAAAVFDRSRLHAIDLLVEKSDLSSLETDLDARVPCTVLYDGVMIRGAGIRQKGNTLVELSEKPSFSVKFDEFADTKLYGLNKILLNSSKQDPSFLREQLGADMYTRAGLPTARVAHAQLRLNGEDRGIYVVVESIDKDFLRLHFGEGNEEGNLYEGPCCGDFVEAGSEIELKDEDEGRSRDDLEALAEVVVETPDEVLELMLDQHLDLDGFITSYALEAALGHWDGYAYRANNYYLYHDPGSGRFVFIPHGMDRVLEEADFDPESELAALLPRRVRAIEALDAQFDEAFTRVVTEVWDEAAMAETIAQASAVVGSALAGAKADDDLAGFNAEVEALEETLALRRSLLEPSLRCGDGQLGGLETCDDGNEAEGDGCSARCRVEP</sequence>
<dbReference type="PANTHER" id="PTHR40050">
    <property type="entry name" value="INNER SPORE COAT PROTEIN H"/>
    <property type="match status" value="1"/>
</dbReference>
<dbReference type="AlphaFoldDB" id="A0A017T9K1"/>
<dbReference type="Proteomes" id="UP000019678">
    <property type="component" value="Unassembled WGS sequence"/>
</dbReference>
<dbReference type="OrthoDB" id="258535at2"/>
<dbReference type="InterPro" id="IPR011936">
    <property type="entry name" value="Myxo_disulph_rpt"/>
</dbReference>
<protein>
    <submittedName>
        <fullName evidence="4">Lectin C-type domain protein</fullName>
    </submittedName>
</protein>
<evidence type="ECO:0000256" key="1">
    <source>
        <dbReference type="ARBA" id="ARBA00022729"/>
    </source>
</evidence>